<proteinExistence type="predicted"/>
<dbReference type="GO" id="GO:0019843">
    <property type="term" value="F:rRNA binding"/>
    <property type="evidence" value="ECO:0007669"/>
    <property type="project" value="TreeGrafter"/>
</dbReference>
<keyword evidence="1 2" id="KW-0694">RNA-binding</keyword>
<gene>
    <name evidence="5" type="ORF">TASIC1_0002027400</name>
</gene>
<name>A0A6V8QKS7_TRIAP</name>
<comment type="caution">
    <text evidence="5">The sequence shown here is derived from an EMBL/GenBank/DDBJ whole genome shotgun (WGS) entry which is preliminary data.</text>
</comment>
<feature type="compositionally biased region" description="Polar residues" evidence="3">
    <location>
        <begin position="114"/>
        <end position="125"/>
    </location>
</feature>
<dbReference type="PANTHER" id="PTHR23236">
    <property type="entry name" value="EUKARYOTIC TRANSLATION INITIATION FACTOR 4B/4H"/>
    <property type="match status" value="1"/>
</dbReference>
<feature type="compositionally biased region" description="Acidic residues" evidence="3">
    <location>
        <begin position="94"/>
        <end position="104"/>
    </location>
</feature>
<dbReference type="GO" id="GO:0042274">
    <property type="term" value="P:ribosomal small subunit biogenesis"/>
    <property type="evidence" value="ECO:0007669"/>
    <property type="project" value="TreeGrafter"/>
</dbReference>
<dbReference type="Gene3D" id="3.30.70.330">
    <property type="match status" value="1"/>
</dbReference>
<evidence type="ECO:0000259" key="4">
    <source>
        <dbReference type="PROSITE" id="PS50102"/>
    </source>
</evidence>
<dbReference type="PANTHER" id="PTHR23236:SF51">
    <property type="entry name" value="NUCLEOLAR PROTEIN 6"/>
    <property type="match status" value="1"/>
</dbReference>
<evidence type="ECO:0000313" key="5">
    <source>
        <dbReference type="EMBL" id="GFP53090.1"/>
    </source>
</evidence>
<feature type="region of interest" description="Disordered" evidence="3">
    <location>
        <begin position="1"/>
        <end position="166"/>
    </location>
</feature>
<feature type="compositionally biased region" description="Basic and acidic residues" evidence="3">
    <location>
        <begin position="57"/>
        <end position="69"/>
    </location>
</feature>
<evidence type="ECO:0000256" key="2">
    <source>
        <dbReference type="PROSITE-ProRule" id="PRU00176"/>
    </source>
</evidence>
<dbReference type="AlphaFoldDB" id="A0A6V8QKS7"/>
<dbReference type="InterPro" id="IPR035979">
    <property type="entry name" value="RBD_domain_sf"/>
</dbReference>
<dbReference type="PROSITE" id="PS50102">
    <property type="entry name" value="RRM"/>
    <property type="match status" value="1"/>
</dbReference>
<dbReference type="InterPro" id="IPR012677">
    <property type="entry name" value="Nucleotide-bd_a/b_plait_sf"/>
</dbReference>
<dbReference type="SUPFAM" id="SSF54928">
    <property type="entry name" value="RNA-binding domain, RBD"/>
    <property type="match status" value="1"/>
</dbReference>
<dbReference type="SMART" id="SM00360">
    <property type="entry name" value="RRM"/>
    <property type="match status" value="1"/>
</dbReference>
<dbReference type="OrthoDB" id="167718at2759"/>
<evidence type="ECO:0000256" key="1">
    <source>
        <dbReference type="ARBA" id="ARBA00022884"/>
    </source>
</evidence>
<feature type="compositionally biased region" description="Basic residues" evidence="3">
    <location>
        <begin position="70"/>
        <end position="82"/>
    </location>
</feature>
<evidence type="ECO:0000256" key="3">
    <source>
        <dbReference type="SAM" id="MobiDB-lite"/>
    </source>
</evidence>
<dbReference type="Pfam" id="PF00076">
    <property type="entry name" value="RRM_1"/>
    <property type="match status" value="1"/>
</dbReference>
<feature type="compositionally biased region" description="Basic and acidic residues" evidence="3">
    <location>
        <begin position="276"/>
        <end position="302"/>
    </location>
</feature>
<feature type="domain" description="RRM" evidence="4">
    <location>
        <begin position="182"/>
        <end position="265"/>
    </location>
</feature>
<dbReference type="InterPro" id="IPR000504">
    <property type="entry name" value="RRM_dom"/>
</dbReference>
<accession>A0A6V8QKS7</accession>
<organism evidence="5 6">
    <name type="scientific">Trichoderma asperellum</name>
    <name type="common">Filamentous fungus</name>
    <dbReference type="NCBI Taxonomy" id="101201"/>
    <lineage>
        <taxon>Eukaryota</taxon>
        <taxon>Fungi</taxon>
        <taxon>Dikarya</taxon>
        <taxon>Ascomycota</taxon>
        <taxon>Pezizomycotina</taxon>
        <taxon>Sordariomycetes</taxon>
        <taxon>Hypocreomycetidae</taxon>
        <taxon>Hypocreales</taxon>
        <taxon>Hypocreaceae</taxon>
        <taxon>Trichoderma</taxon>
    </lineage>
</organism>
<dbReference type="EMBL" id="BLZH01000002">
    <property type="protein sequence ID" value="GFP53090.1"/>
    <property type="molecule type" value="Genomic_DNA"/>
</dbReference>
<feature type="region of interest" description="Disordered" evidence="3">
    <location>
        <begin position="263"/>
        <end position="326"/>
    </location>
</feature>
<feature type="compositionally biased region" description="Basic residues" evidence="3">
    <location>
        <begin position="133"/>
        <end position="144"/>
    </location>
</feature>
<dbReference type="Proteomes" id="UP000517252">
    <property type="component" value="Unassembled WGS sequence"/>
</dbReference>
<sequence length="326" mass="36462">MKSKRATAASSAEDPNPVDVSLDKKRKRTDDDAAPSGSLKKHKEETKEKKEKKKEKKREEKGDKEEKKSKKDKSKYNGKTRKEKKDERKNLQDLPEDMDVDENSEGSAEAAEPSVTQSEAKTNGDANKDKKEKKDKKDKKKDKKEKKAEKETKSETPASNNVPQGEDAIDLDASTAAKPGRNIVFVGNLPYTATAATITAHFASLKPIAVRCLTKKEDPKMCRGIAFVEFSSPTHQRTCLDKFHHSMFEDGVSEPRRINVELTAGGGGKSQGRQGKIMEKNKKLEENRAKRIEKEKVAKEENQGDGSNSRMDIHPSRLARLPGFRN</sequence>
<dbReference type="FunFam" id="3.30.70.330:FF:000376">
    <property type="entry name" value="Putative RNA binding protein"/>
    <property type="match status" value="1"/>
</dbReference>
<reference evidence="5 6" key="1">
    <citation type="submission" date="2020-07" db="EMBL/GenBank/DDBJ databases">
        <title>Trichoderma asperellum IC-1 whole genome shotgun sequence.</title>
        <authorList>
            <person name="Kanamasa S."/>
            <person name="Takahashi H."/>
        </authorList>
    </citation>
    <scope>NUCLEOTIDE SEQUENCE [LARGE SCALE GENOMIC DNA]</scope>
    <source>
        <strain evidence="5 6">IC-1</strain>
    </source>
</reference>
<evidence type="ECO:0000313" key="6">
    <source>
        <dbReference type="Proteomes" id="UP000517252"/>
    </source>
</evidence>
<protein>
    <submittedName>
        <fullName evidence="5">Uncharacterized RNA-binding protein C365.04c</fullName>
    </submittedName>
</protein>
<feature type="compositionally biased region" description="Basic and acidic residues" evidence="3">
    <location>
        <begin position="145"/>
        <end position="154"/>
    </location>
</feature>
<dbReference type="GO" id="GO:0005730">
    <property type="term" value="C:nucleolus"/>
    <property type="evidence" value="ECO:0007669"/>
    <property type="project" value="TreeGrafter"/>
</dbReference>